<reference evidence="6" key="1">
    <citation type="journal article" date="2023" name="PhytoFront">
        <title>Draft Genome Resources of Seven Strains of Tilletia horrida, Causal Agent of Kernel Smut of Rice.</title>
        <authorList>
            <person name="Khanal S."/>
            <person name="Antony Babu S."/>
            <person name="Zhou X.G."/>
        </authorList>
    </citation>
    <scope>NUCLEOTIDE SEQUENCE</scope>
    <source>
        <strain evidence="6">TX3</strain>
    </source>
</reference>
<dbReference type="Gene3D" id="1.20.870.10">
    <property type="entry name" value="Son of sevenless (SoS) protein Chain: S domain 1"/>
    <property type="match status" value="1"/>
</dbReference>
<dbReference type="InterPro" id="IPR001895">
    <property type="entry name" value="RASGEF_cat_dom"/>
</dbReference>
<feature type="region of interest" description="Disordered" evidence="3">
    <location>
        <begin position="2025"/>
        <end position="2060"/>
    </location>
</feature>
<feature type="compositionally biased region" description="Low complexity" evidence="3">
    <location>
        <begin position="2392"/>
        <end position="2404"/>
    </location>
</feature>
<feature type="compositionally biased region" description="Low complexity" evidence="3">
    <location>
        <begin position="36"/>
        <end position="52"/>
    </location>
</feature>
<feature type="compositionally biased region" description="Low complexity" evidence="3">
    <location>
        <begin position="1815"/>
        <end position="1838"/>
    </location>
</feature>
<feature type="compositionally biased region" description="Low complexity" evidence="3">
    <location>
        <begin position="1000"/>
        <end position="1017"/>
    </location>
</feature>
<feature type="region of interest" description="Disordered" evidence="3">
    <location>
        <begin position="210"/>
        <end position="311"/>
    </location>
</feature>
<keyword evidence="7" id="KW-1185">Reference proteome</keyword>
<feature type="compositionally biased region" description="Low complexity" evidence="3">
    <location>
        <begin position="1716"/>
        <end position="1728"/>
    </location>
</feature>
<feature type="compositionally biased region" description="Low complexity" evidence="3">
    <location>
        <begin position="1332"/>
        <end position="1354"/>
    </location>
</feature>
<feature type="compositionally biased region" description="Polar residues" evidence="3">
    <location>
        <begin position="554"/>
        <end position="566"/>
    </location>
</feature>
<feature type="compositionally biased region" description="Low complexity" evidence="3">
    <location>
        <begin position="15"/>
        <end position="27"/>
    </location>
</feature>
<feature type="compositionally biased region" description="Low complexity" evidence="3">
    <location>
        <begin position="905"/>
        <end position="921"/>
    </location>
</feature>
<feature type="compositionally biased region" description="Low complexity" evidence="3">
    <location>
        <begin position="367"/>
        <end position="392"/>
    </location>
</feature>
<dbReference type="Pfam" id="PF00617">
    <property type="entry name" value="RasGEF"/>
    <property type="match status" value="1"/>
</dbReference>
<comment type="caution">
    <text evidence="6">The sequence shown here is derived from an EMBL/GenBank/DDBJ whole genome shotgun (WGS) entry which is preliminary data.</text>
</comment>
<feature type="compositionally biased region" description="Polar residues" evidence="3">
    <location>
        <begin position="1097"/>
        <end position="1107"/>
    </location>
</feature>
<evidence type="ECO:0000256" key="1">
    <source>
        <dbReference type="ARBA" id="ARBA00022658"/>
    </source>
</evidence>
<feature type="region of interest" description="Disordered" evidence="3">
    <location>
        <begin position="2417"/>
        <end position="2460"/>
    </location>
</feature>
<feature type="compositionally biased region" description="Low complexity" evidence="3">
    <location>
        <begin position="1657"/>
        <end position="1667"/>
    </location>
</feature>
<feature type="compositionally biased region" description="Gly residues" evidence="3">
    <location>
        <begin position="1803"/>
        <end position="1814"/>
    </location>
</feature>
<feature type="compositionally biased region" description="Polar residues" evidence="3">
    <location>
        <begin position="1670"/>
        <end position="1684"/>
    </location>
</feature>
<feature type="compositionally biased region" description="Gly residues" evidence="3">
    <location>
        <begin position="1645"/>
        <end position="1656"/>
    </location>
</feature>
<name>A0AAN6GAX4_9BASI</name>
<keyword evidence="1 2" id="KW-0344">Guanine-nucleotide releasing factor</keyword>
<feature type="compositionally biased region" description="Gly residues" evidence="3">
    <location>
        <begin position="263"/>
        <end position="277"/>
    </location>
</feature>
<dbReference type="Proteomes" id="UP001176521">
    <property type="component" value="Unassembled WGS sequence"/>
</dbReference>
<feature type="compositionally biased region" description="Acidic residues" evidence="3">
    <location>
        <begin position="1164"/>
        <end position="1175"/>
    </location>
</feature>
<feature type="compositionally biased region" description="Low complexity" evidence="3">
    <location>
        <begin position="1418"/>
        <end position="1428"/>
    </location>
</feature>
<feature type="compositionally biased region" description="Low complexity" evidence="3">
    <location>
        <begin position="2025"/>
        <end position="2042"/>
    </location>
</feature>
<feature type="compositionally biased region" description="Low complexity" evidence="3">
    <location>
        <begin position="299"/>
        <end position="311"/>
    </location>
</feature>
<feature type="compositionally biased region" description="Low complexity" evidence="3">
    <location>
        <begin position="1255"/>
        <end position="1278"/>
    </location>
</feature>
<feature type="region of interest" description="Disordered" evidence="3">
    <location>
        <begin position="1597"/>
        <end position="1843"/>
    </location>
</feature>
<feature type="compositionally biased region" description="Gly residues" evidence="3">
    <location>
        <begin position="521"/>
        <end position="530"/>
    </location>
</feature>
<dbReference type="PANTHER" id="PTHR23113:SF348">
    <property type="entry name" value="GUANYL-NUCLEOTIDE EXCHANGE FACTOR RASGEF, PUTATIVE (AFU_ORTHOLOGUE AFUA_1G04700)-RELATED"/>
    <property type="match status" value="1"/>
</dbReference>
<feature type="compositionally biased region" description="Low complexity" evidence="3">
    <location>
        <begin position="235"/>
        <end position="262"/>
    </location>
</feature>
<dbReference type="GO" id="GO:0005886">
    <property type="term" value="C:plasma membrane"/>
    <property type="evidence" value="ECO:0007669"/>
    <property type="project" value="TreeGrafter"/>
</dbReference>
<feature type="region of interest" description="Disordered" evidence="3">
    <location>
        <begin position="739"/>
        <end position="1126"/>
    </location>
</feature>
<feature type="compositionally biased region" description="Basic residues" evidence="3">
    <location>
        <begin position="780"/>
        <end position="800"/>
    </location>
</feature>
<feature type="domain" description="Ras-GEF" evidence="4">
    <location>
        <begin position="2494"/>
        <end position="2728"/>
    </location>
</feature>
<feature type="compositionally biased region" description="Polar residues" evidence="3">
    <location>
        <begin position="2146"/>
        <end position="2160"/>
    </location>
</feature>
<evidence type="ECO:0000259" key="5">
    <source>
        <dbReference type="PROSITE" id="PS50212"/>
    </source>
</evidence>
<feature type="compositionally biased region" description="Polar residues" evidence="3">
    <location>
        <begin position="1186"/>
        <end position="1198"/>
    </location>
</feature>
<dbReference type="Gene3D" id="3.40.50.300">
    <property type="entry name" value="P-loop containing nucleotide triphosphate hydrolases"/>
    <property type="match status" value="1"/>
</dbReference>
<proteinExistence type="predicted"/>
<dbReference type="InterPro" id="IPR008937">
    <property type="entry name" value="Ras-like_GEF"/>
</dbReference>
<dbReference type="SMART" id="SM00147">
    <property type="entry name" value="RasGEF"/>
    <property type="match status" value="1"/>
</dbReference>
<feature type="compositionally biased region" description="Low complexity" evidence="3">
    <location>
        <begin position="456"/>
        <end position="467"/>
    </location>
</feature>
<dbReference type="CDD" id="cd00882">
    <property type="entry name" value="Ras_like_GTPase"/>
    <property type="match status" value="1"/>
</dbReference>
<evidence type="ECO:0000259" key="4">
    <source>
        <dbReference type="PROSITE" id="PS50009"/>
    </source>
</evidence>
<dbReference type="InterPro" id="IPR036964">
    <property type="entry name" value="RASGEF_cat_dom_sf"/>
</dbReference>
<gene>
    <name evidence="6" type="ORF">OC842_003841</name>
</gene>
<feature type="compositionally biased region" description="Basic and acidic residues" evidence="3">
    <location>
        <begin position="890"/>
        <end position="899"/>
    </location>
</feature>
<dbReference type="Gene3D" id="1.10.840.10">
    <property type="entry name" value="Ras guanine-nucleotide exchange factors catalytic domain"/>
    <property type="match status" value="1"/>
</dbReference>
<feature type="compositionally biased region" description="Low complexity" evidence="3">
    <location>
        <begin position="964"/>
        <end position="989"/>
    </location>
</feature>
<feature type="compositionally biased region" description="Low complexity" evidence="3">
    <location>
        <begin position="2357"/>
        <end position="2366"/>
    </location>
</feature>
<organism evidence="6 7">
    <name type="scientific">Tilletia horrida</name>
    <dbReference type="NCBI Taxonomy" id="155126"/>
    <lineage>
        <taxon>Eukaryota</taxon>
        <taxon>Fungi</taxon>
        <taxon>Dikarya</taxon>
        <taxon>Basidiomycota</taxon>
        <taxon>Ustilaginomycotina</taxon>
        <taxon>Exobasidiomycetes</taxon>
        <taxon>Tilletiales</taxon>
        <taxon>Tilletiaceae</taxon>
        <taxon>Tilletia</taxon>
    </lineage>
</organism>
<dbReference type="PROSITE" id="PS50009">
    <property type="entry name" value="RASGEF_CAT"/>
    <property type="match status" value="1"/>
</dbReference>
<evidence type="ECO:0000256" key="2">
    <source>
        <dbReference type="PROSITE-ProRule" id="PRU00168"/>
    </source>
</evidence>
<dbReference type="PANTHER" id="PTHR23113">
    <property type="entry name" value="GUANINE NUCLEOTIDE EXCHANGE FACTOR"/>
    <property type="match status" value="1"/>
</dbReference>
<feature type="compositionally biased region" description="Polar residues" evidence="3">
    <location>
        <begin position="937"/>
        <end position="952"/>
    </location>
</feature>
<feature type="compositionally biased region" description="Low complexity" evidence="3">
    <location>
        <begin position="1792"/>
        <end position="1802"/>
    </location>
</feature>
<feature type="region of interest" description="Disordered" evidence="3">
    <location>
        <begin position="1142"/>
        <end position="1432"/>
    </location>
</feature>
<feature type="region of interest" description="Disordered" evidence="3">
    <location>
        <begin position="356"/>
        <end position="423"/>
    </location>
</feature>
<evidence type="ECO:0000256" key="3">
    <source>
        <dbReference type="SAM" id="MobiDB-lite"/>
    </source>
</evidence>
<feature type="compositionally biased region" description="Low complexity" evidence="3">
    <location>
        <begin position="1309"/>
        <end position="1325"/>
    </location>
</feature>
<feature type="compositionally biased region" description="Low complexity" evidence="3">
    <location>
        <begin position="1150"/>
        <end position="1163"/>
    </location>
</feature>
<evidence type="ECO:0000313" key="7">
    <source>
        <dbReference type="Proteomes" id="UP001176521"/>
    </source>
</evidence>
<dbReference type="InterPro" id="IPR027417">
    <property type="entry name" value="P-loop_NTPase"/>
</dbReference>
<feature type="compositionally biased region" description="Low complexity" evidence="3">
    <location>
        <begin position="1068"/>
        <end position="1093"/>
    </location>
</feature>
<feature type="region of interest" description="Disordered" evidence="3">
    <location>
        <begin position="504"/>
        <end position="721"/>
    </location>
</feature>
<feature type="compositionally biased region" description="Low complexity" evidence="3">
    <location>
        <begin position="1285"/>
        <end position="1302"/>
    </location>
</feature>
<evidence type="ECO:0000313" key="6">
    <source>
        <dbReference type="EMBL" id="KAK0530688.1"/>
    </source>
</evidence>
<feature type="compositionally biased region" description="Polar residues" evidence="3">
    <location>
        <begin position="1780"/>
        <end position="1791"/>
    </location>
</feature>
<protein>
    <submittedName>
        <fullName evidence="6">Uncharacterized protein</fullName>
    </submittedName>
</protein>
<sequence>MIAQLRKSRSLKDLAASSTAAGTAEAEPLPPPPLPTSNTTTTTTTTAAAAAAKMEDAPPGGHDTSAAAASVLSPSLASPVMMHSVSEDTGASLLLHRKHMNGSTTSVLLSPRSGKASSLYGSNDDAEPAHSHLLSQEAQAQAQAQAQSQAQTQAQAGIGLGLGGLSLRMRPGGWFDGSTASGSVSSSAAAAAAAAASSGSALATSQEFSPRTGPVVLSPLPPGVVPISHRRGRRSSSSSRASGPAIMGSASGSAPRPPSVRSAGGGGGGGGSGGAAGGSAAASIPPTPGSTGAPSIVGGSTASGRRSSSNTNLRTRMDILANANLALAQGHHRTYVFATPSPPASATLASPATASLGGSGVAGGSGSSAAPSPMPMPRGRSVSTFTTSSSIGGSIGHGGHSAVNSPFPHHHHHHQQQQQHGAYLSAAGGQFVEGMPVFAEDGSPAYGAAWMPSPSPSSGRRASGAASDMYAPVHSRSRSRSPHGRMSASAHEFAAAYELHAGGIDPRRLSSSSGTAIGGRAMVGGGGGSGCSSSASTRARNRLSLPDADGMGNFASSSLSLTNPHSISPGPSPRSAHFGLDAQHHPHQQLPVPSYFQGSPAQHSPWFNNTSPHTQSASHLGVVGSQGPHVRSPYASGQAGRLQPIPATAPPSEDGHSSNDGHSGSGRYEAQAELGVDGDLETETRIDEVSSGGRRIPSDSTSASYARHGVDKSSGSGSGTIGTSLSLVLCLSREIVRSSPRRGPLTMPSSSDREGTDSTWDQQQQQQDHVRVVSPGGAGHKTKRRGRKALSEKLKRRSKRIAANPSSSSVSGGFSSHHAARTGSSSVDDDRSRRNAAGAGGGREHHGDSDGGDEESVESADEGDADERDDFDETDAADESGAEMDDADERYEAQKRAEESGLDGVASAAAAAAASAAAVAAEAHSRPNSRRHRAFTSPVQKLASASTSTLDFGSQLGLQEGSRRTSAASSVGTAGSPAGASLSGQQAQGQGQGQGHGKRIITPTSPLLLPSSPSSPIVGPVSHASASGVFMPKSGAAVAPGAGTRYSPEGRVNASPIPDLPLQLQDGSSSSAAAASLSRAATSSSTTPRLPLAVLSPEQQQATSPSGISGGDAKDGALGLSEGRPVLVGRARQTLRRLSAALSGGGYGHGQSASASASASPMGLDEEDTFFDADESGASISPMVPSRSSDLTMASSASEALGGRLEQRARSSTLVGSPRPVSSADGTAAKQAGATMLTPSQSAESGLSIGSDSLGVSPMGQSSLSSSSGGDDSLVGSSEHGSNVAGAQSGSKEQQQQQSASADSEPGRSILSFSSSSSASSPVISPTGNEYDAQQAAGEQDEAAAAAEEGSSEAWLPMGGRAGDPLSTATLRQDASQQAKMQGSASAAGAAAVARAGSPMLSNADSQDSLRRLHLEGQSQSLSQSQVSPKRPATLIRTRTGSILPMARELPTTPPPLAPLHIHGGASAQVTPIVIESPATPETPAASAFAGPMQILTGMPSPDLQMIEPQAFSLRPLNAAEGAGAGAAVALTQATLRGRPRGASVGAVPGNYTPLRPSSLAVSTTSLAPLKQSPSLGADEQSMAQWRDQELELEHAGASTGTGTGTGTDAEMSASGSGGSDAHRRSGSGADGSTSSHLVGDDSGSPGGGAGSGSGSGSAAQHAISAGVSDHTNTSHSQSATSFAPTDVSSSDTSVSVHEAELDTVEGPLNARLSHDPQQFPSQQQHQHISAHKQQSPAQQRTLTFQHPTQERLPSTGNVETGSVSSLKNRARARSLGVASHSNSLTPTPGQTSTLGVSAGLSSGSGSGSSGSGSGAAPAPATVTATATGRSRSGSSASLHRQAQLPLRSPASFVLAVVGHRGAGKTTVIKRGLKQYGLSKPNSLSEKVTSYSTFCLVDNSERTIEVLEIDAAVLLNGPTKRFSWPKFLPSIDAVILCYDASEVSSFRSMSELLENFSVHGVRTVMLACKSDMEPKALNPYYASEMAAMYNVGLAECTYHTEEGRKRMRNCFSYLVKGVAKARAGKGSSRSSSVRQGSQLSVVESDSAGTDGSNMGPVPAQQLVLGPQADPVGRARGNSVPNVRFSLSNRSAASMYAESVREEGGPDGAGSVGGTVCRLTRQDPYHRCSARCSGGAAASVGAGRKMSNATNDGSEPLSMSNSEDEGSSDQRHRSMMRNAKLGLQSAKSAGGYDSIDELYNKFFYAAVSNTGRDFATTFMIFYRGFAKPIDLLMQAITRFEVLADQEKLDEEVIRYSLIRMATMLREWVHEYPGDLSSPETYPILMGFYNRLLEHRHCADVVRVAEDSFKMAAFAPDLDAAWSARLNSHKPSSVAADYPPLNADPGSVMASPASGSLGGEHSSSGGESRTMPSVDVSISSIEGRPRADSGSIIASPSSLADSQSSAAVTDAGRLTAHGSTFVGRDRSSSSVTSASIQPSLTSSDSSTLLLPPGGSPNAGSSSASSIYSYSKMSVPQDAAVVKSQLRAASDALLEVEDAKIAQELTIMAWSIFMSIKPRDLLRHALVPIDQRQNGPCMQEIRHFNYISAWIVNMILAQSKTKNRSRLLEKFLKVAVRIRSQNDYATLYCIIGALESQTIYRLGNTWHVVDKDVLKSYQSLTKLMSPTKSYASYRLAIQNSGGRTIPHLGVIYQDLVSISAGNPSKTQVEGLVHWRKFELMNEGVSHFILCQQFSDSVGQSDPALRKHIMDLPIVHVEDEALMERSKTLEPTARVRRTDEAWMSALSRKGKKLFAAASSSSAAT</sequence>
<dbReference type="SUPFAM" id="SSF48366">
    <property type="entry name" value="Ras GEF"/>
    <property type="match status" value="1"/>
</dbReference>
<feature type="compositionally biased region" description="Gly residues" evidence="3">
    <location>
        <begin position="357"/>
        <end position="366"/>
    </location>
</feature>
<feature type="compositionally biased region" description="Polar residues" evidence="3">
    <location>
        <begin position="1732"/>
        <end position="1768"/>
    </location>
</feature>
<feature type="region of interest" description="Disordered" evidence="3">
    <location>
        <begin position="2343"/>
        <end position="2404"/>
    </location>
</feature>
<dbReference type="InterPro" id="IPR000651">
    <property type="entry name" value="Ras-like_Gua-exchang_fac_N"/>
</dbReference>
<feature type="region of interest" description="Disordered" evidence="3">
    <location>
        <begin position="2137"/>
        <end position="2171"/>
    </location>
</feature>
<feature type="compositionally biased region" description="Low complexity" evidence="3">
    <location>
        <begin position="2426"/>
        <end position="2460"/>
    </location>
</feature>
<feature type="compositionally biased region" description="Low complexity" evidence="3">
    <location>
        <begin position="1686"/>
        <end position="1697"/>
    </location>
</feature>
<feature type="region of interest" description="Disordered" evidence="3">
    <location>
        <begin position="450"/>
        <end position="487"/>
    </location>
</feature>
<feature type="compositionally biased region" description="Acidic residues" evidence="3">
    <location>
        <begin position="850"/>
        <end position="889"/>
    </location>
</feature>
<dbReference type="GO" id="GO:0007265">
    <property type="term" value="P:Ras protein signal transduction"/>
    <property type="evidence" value="ECO:0007669"/>
    <property type="project" value="TreeGrafter"/>
</dbReference>
<feature type="compositionally biased region" description="Low complexity" evidence="3">
    <location>
        <begin position="1375"/>
        <end position="1398"/>
    </location>
</feature>
<feature type="compositionally biased region" description="Polar residues" evidence="3">
    <location>
        <begin position="596"/>
        <end position="618"/>
    </location>
</feature>
<feature type="compositionally biased region" description="Low complexity" evidence="3">
    <location>
        <begin position="806"/>
        <end position="816"/>
    </location>
</feature>
<accession>A0AAN6GAX4</accession>
<feature type="region of interest" description="Disordered" evidence="3">
    <location>
        <begin position="104"/>
        <end position="128"/>
    </location>
</feature>
<feature type="compositionally biased region" description="Polar residues" evidence="3">
    <location>
        <begin position="1237"/>
        <end position="1251"/>
    </location>
</feature>
<feature type="region of interest" description="Disordered" evidence="3">
    <location>
        <begin position="1"/>
        <end position="66"/>
    </location>
</feature>
<dbReference type="GO" id="GO:0005085">
    <property type="term" value="F:guanyl-nucleotide exchange factor activity"/>
    <property type="evidence" value="ECO:0007669"/>
    <property type="project" value="UniProtKB-KW"/>
</dbReference>
<dbReference type="InterPro" id="IPR023578">
    <property type="entry name" value="Ras_GEF_dom_sf"/>
</dbReference>
<feature type="domain" description="N-terminal Ras-GEF" evidence="5">
    <location>
        <begin position="2185"/>
        <end position="2311"/>
    </location>
</feature>
<dbReference type="SUPFAM" id="SSF52540">
    <property type="entry name" value="P-loop containing nucleoside triphosphate hydrolases"/>
    <property type="match status" value="1"/>
</dbReference>
<dbReference type="EMBL" id="JAPDMQ010000207">
    <property type="protein sequence ID" value="KAK0530688.1"/>
    <property type="molecule type" value="Genomic_DNA"/>
</dbReference>
<dbReference type="PROSITE" id="PS50212">
    <property type="entry name" value="RASGEF_NTER"/>
    <property type="match status" value="1"/>
</dbReference>